<evidence type="ECO:0000313" key="4">
    <source>
        <dbReference type="Proteomes" id="UP000660262"/>
    </source>
</evidence>
<name>A0A830HYP7_9CHLO</name>
<keyword evidence="2" id="KW-0472">Membrane</keyword>
<gene>
    <name evidence="3" type="ORF">PPROV_001043300</name>
</gene>
<keyword evidence="4" id="KW-1185">Reference proteome</keyword>
<keyword evidence="2" id="KW-1133">Transmembrane helix</keyword>
<organism evidence="3 4">
    <name type="scientific">Pycnococcus provasolii</name>
    <dbReference type="NCBI Taxonomy" id="41880"/>
    <lineage>
        <taxon>Eukaryota</taxon>
        <taxon>Viridiplantae</taxon>
        <taxon>Chlorophyta</taxon>
        <taxon>Pseudoscourfieldiophyceae</taxon>
        <taxon>Pseudoscourfieldiales</taxon>
        <taxon>Pycnococcaceae</taxon>
        <taxon>Pycnococcus</taxon>
    </lineage>
</organism>
<feature type="compositionally biased region" description="Basic and acidic residues" evidence="1">
    <location>
        <begin position="15"/>
        <end position="29"/>
    </location>
</feature>
<reference evidence="3" key="1">
    <citation type="submission" date="2020-10" db="EMBL/GenBank/DDBJ databases">
        <title>Unveiling of a novel bifunctional photoreceptor, Dualchrome1, isolated from a cosmopolitan green alga.</title>
        <authorList>
            <person name="Suzuki S."/>
            <person name="Kawachi M."/>
        </authorList>
    </citation>
    <scope>NUCLEOTIDE SEQUENCE</scope>
    <source>
        <strain evidence="3">NIES 2893</strain>
    </source>
</reference>
<accession>A0A830HYP7</accession>
<evidence type="ECO:0000313" key="3">
    <source>
        <dbReference type="EMBL" id="GHP11705.1"/>
    </source>
</evidence>
<dbReference type="Proteomes" id="UP000660262">
    <property type="component" value="Unassembled WGS sequence"/>
</dbReference>
<protein>
    <submittedName>
        <fullName evidence="3">Uncharacterized protein</fullName>
    </submittedName>
</protein>
<feature type="region of interest" description="Disordered" evidence="1">
    <location>
        <begin position="1"/>
        <end position="31"/>
    </location>
</feature>
<feature type="region of interest" description="Disordered" evidence="1">
    <location>
        <begin position="388"/>
        <end position="410"/>
    </location>
</feature>
<dbReference type="EMBL" id="BNJQ01000036">
    <property type="protein sequence ID" value="GHP11705.1"/>
    <property type="molecule type" value="Genomic_DNA"/>
</dbReference>
<dbReference type="AlphaFoldDB" id="A0A830HYP7"/>
<evidence type="ECO:0000256" key="2">
    <source>
        <dbReference type="SAM" id="Phobius"/>
    </source>
</evidence>
<feature type="transmembrane region" description="Helical" evidence="2">
    <location>
        <begin position="61"/>
        <end position="85"/>
    </location>
</feature>
<feature type="compositionally biased region" description="Low complexity" evidence="1">
    <location>
        <begin position="400"/>
        <end position="410"/>
    </location>
</feature>
<sequence length="439" mass="47297">MLSFFGQRRSARAPSSKDDDPCSDRDAENATKNGLNDSEILYTPLLSGGIEHAAWYRDVPWALLVVLAATALAVYRALLVAVAVANAEIVRAKETDEQTTSTEPASNNNSAGDDGTRLAECNRSIAQRWTQLRNAATECTSACKALYQYISNLLNVAFAVVLDSPVGPAVRRMQDGIKPHISTVTSHACTAVTKVVNATTQAGERVVPTVKKAVTPVLSLLAEGIDATSPTFAASAALVVRICRDVAARWMAVETKLPPLARAGGSVRNTWRTWRVRMGDTAPAAAVIVLLFAYGVTDAALDIAAGHSQYNYSPVYSYSHSAAAQERSSSSHVSAADLHKHMKKMDETKKHMDAKLAEIAKHSAAAERSRTHVERLHDRTKTIARSAMRTSGGTAHVGVRGLRGSTGSGSSRKMMFSYHGHEGLYSRGFVRHAVQNHDY</sequence>
<evidence type="ECO:0000256" key="1">
    <source>
        <dbReference type="SAM" id="MobiDB-lite"/>
    </source>
</evidence>
<feature type="compositionally biased region" description="Polar residues" evidence="1">
    <location>
        <begin position="98"/>
        <end position="111"/>
    </location>
</feature>
<proteinExistence type="predicted"/>
<feature type="region of interest" description="Disordered" evidence="1">
    <location>
        <begin position="93"/>
        <end position="116"/>
    </location>
</feature>
<comment type="caution">
    <text evidence="3">The sequence shown here is derived from an EMBL/GenBank/DDBJ whole genome shotgun (WGS) entry which is preliminary data.</text>
</comment>
<keyword evidence="2" id="KW-0812">Transmembrane</keyword>